<organism evidence="5 6">
    <name type="scientific">Chitinophaga dinghuensis</name>
    <dbReference type="NCBI Taxonomy" id="1539050"/>
    <lineage>
        <taxon>Bacteria</taxon>
        <taxon>Pseudomonadati</taxon>
        <taxon>Bacteroidota</taxon>
        <taxon>Chitinophagia</taxon>
        <taxon>Chitinophagales</taxon>
        <taxon>Chitinophagaceae</taxon>
        <taxon>Chitinophaga</taxon>
    </lineage>
</organism>
<dbReference type="Pfam" id="PF20240">
    <property type="entry name" value="DUF6597"/>
    <property type="match status" value="1"/>
</dbReference>
<name>A0A327VYE6_9BACT</name>
<dbReference type="PROSITE" id="PS01124">
    <property type="entry name" value="HTH_ARAC_FAMILY_2"/>
    <property type="match status" value="1"/>
</dbReference>
<accession>A0A327VYE6</accession>
<dbReference type="SUPFAM" id="SSF46689">
    <property type="entry name" value="Homeodomain-like"/>
    <property type="match status" value="1"/>
</dbReference>
<dbReference type="Proteomes" id="UP000249819">
    <property type="component" value="Unassembled WGS sequence"/>
</dbReference>
<dbReference type="OrthoDB" id="323290at2"/>
<evidence type="ECO:0000313" key="6">
    <source>
        <dbReference type="Proteomes" id="UP000249819"/>
    </source>
</evidence>
<dbReference type="InterPro" id="IPR046532">
    <property type="entry name" value="DUF6597"/>
</dbReference>
<dbReference type="AlphaFoldDB" id="A0A327VYE6"/>
<dbReference type="GO" id="GO:0003700">
    <property type="term" value="F:DNA-binding transcription factor activity"/>
    <property type="evidence" value="ECO:0007669"/>
    <property type="project" value="InterPro"/>
</dbReference>
<keyword evidence="2" id="KW-0238">DNA-binding</keyword>
<dbReference type="InterPro" id="IPR009057">
    <property type="entry name" value="Homeodomain-like_sf"/>
</dbReference>
<dbReference type="Gene3D" id="1.10.10.60">
    <property type="entry name" value="Homeodomain-like"/>
    <property type="match status" value="1"/>
</dbReference>
<dbReference type="Pfam" id="PF12833">
    <property type="entry name" value="HTH_18"/>
    <property type="match status" value="1"/>
</dbReference>
<dbReference type="EMBL" id="QLMA01000004">
    <property type="protein sequence ID" value="RAJ81989.1"/>
    <property type="molecule type" value="Genomic_DNA"/>
</dbReference>
<keyword evidence="3" id="KW-0804">Transcription</keyword>
<dbReference type="GO" id="GO:0043565">
    <property type="term" value="F:sequence-specific DNA binding"/>
    <property type="evidence" value="ECO:0007669"/>
    <property type="project" value="InterPro"/>
</dbReference>
<evidence type="ECO:0000313" key="5">
    <source>
        <dbReference type="EMBL" id="RAJ81989.1"/>
    </source>
</evidence>
<dbReference type="PANTHER" id="PTHR46796">
    <property type="entry name" value="HTH-TYPE TRANSCRIPTIONAL ACTIVATOR RHAS-RELATED"/>
    <property type="match status" value="1"/>
</dbReference>
<dbReference type="PANTHER" id="PTHR46796:SF13">
    <property type="entry name" value="HTH-TYPE TRANSCRIPTIONAL ACTIVATOR RHAS"/>
    <property type="match status" value="1"/>
</dbReference>
<proteinExistence type="predicted"/>
<keyword evidence="1" id="KW-0805">Transcription regulation</keyword>
<gene>
    <name evidence="5" type="ORF">CLV59_104214</name>
</gene>
<protein>
    <submittedName>
        <fullName evidence="5">Helix-turn-helix protein</fullName>
    </submittedName>
</protein>
<evidence type="ECO:0000256" key="1">
    <source>
        <dbReference type="ARBA" id="ARBA00023015"/>
    </source>
</evidence>
<keyword evidence="6" id="KW-1185">Reference proteome</keyword>
<dbReference type="RefSeq" id="WP_111592541.1">
    <property type="nucleotide sequence ID" value="NZ_QLMA01000004.1"/>
</dbReference>
<sequence length="264" mass="30023">MDFQHIVPPAYLQPYVRYFWALSSSTVADTPKTFKTIADGSPGLIFQHSDKGHFEQFGKQLATVFLYGQATTFTEIISPASFQTIGVYFHPHALKSVFGLNAQDLTDGCMEISGQLPEQLLNATNTQQQIDILAAYLYKNILLHQGLTDAALYHALQRITNSAGNISLKTILDELQMSERSFERKFLQHIGMTPKLFARICRFQASLNQLRNNQFTRLSDIAFEQEYADQSHFIRAFKEFAGTAPLKYQRQSIEIVENFPELIK</sequence>
<dbReference type="InterPro" id="IPR050204">
    <property type="entry name" value="AraC_XylS_family_regulators"/>
</dbReference>
<comment type="caution">
    <text evidence="5">The sequence shown here is derived from an EMBL/GenBank/DDBJ whole genome shotgun (WGS) entry which is preliminary data.</text>
</comment>
<evidence type="ECO:0000256" key="2">
    <source>
        <dbReference type="ARBA" id="ARBA00023125"/>
    </source>
</evidence>
<evidence type="ECO:0000256" key="3">
    <source>
        <dbReference type="ARBA" id="ARBA00023163"/>
    </source>
</evidence>
<dbReference type="InterPro" id="IPR018060">
    <property type="entry name" value="HTH_AraC"/>
</dbReference>
<dbReference type="SMART" id="SM00342">
    <property type="entry name" value="HTH_ARAC"/>
    <property type="match status" value="1"/>
</dbReference>
<feature type="domain" description="HTH araC/xylS-type" evidence="4">
    <location>
        <begin position="149"/>
        <end position="251"/>
    </location>
</feature>
<reference evidence="5 6" key="1">
    <citation type="submission" date="2018-06" db="EMBL/GenBank/DDBJ databases">
        <title>Genomic Encyclopedia of Archaeal and Bacterial Type Strains, Phase II (KMG-II): from individual species to whole genera.</title>
        <authorList>
            <person name="Goeker M."/>
        </authorList>
    </citation>
    <scope>NUCLEOTIDE SEQUENCE [LARGE SCALE GENOMIC DNA]</scope>
    <source>
        <strain evidence="5 6">DSM 29821</strain>
    </source>
</reference>
<evidence type="ECO:0000259" key="4">
    <source>
        <dbReference type="PROSITE" id="PS01124"/>
    </source>
</evidence>